<dbReference type="RefSeq" id="WP_139074960.1">
    <property type="nucleotide sequence ID" value="NZ_VDFU01000001.1"/>
</dbReference>
<name>A0A5C4N457_9RHOB</name>
<evidence type="ECO:0000313" key="3">
    <source>
        <dbReference type="Proteomes" id="UP000305887"/>
    </source>
</evidence>
<accession>A0A5C4N457</accession>
<dbReference type="CDD" id="cd19090">
    <property type="entry name" value="AKR_AKR15A-like"/>
    <property type="match status" value="1"/>
</dbReference>
<dbReference type="GO" id="GO:0005829">
    <property type="term" value="C:cytosol"/>
    <property type="evidence" value="ECO:0007669"/>
    <property type="project" value="TreeGrafter"/>
</dbReference>
<dbReference type="Pfam" id="PF00248">
    <property type="entry name" value="Aldo_ket_red"/>
    <property type="match status" value="1"/>
</dbReference>
<proteinExistence type="predicted"/>
<reference evidence="2 3" key="1">
    <citation type="submission" date="2019-06" db="EMBL/GenBank/DDBJ databases">
        <title>YIM 131921 draft genome.</title>
        <authorList>
            <person name="Jiang L."/>
        </authorList>
    </citation>
    <scope>NUCLEOTIDE SEQUENCE [LARGE SCALE GENOMIC DNA]</scope>
    <source>
        <strain evidence="2 3">YIM 131921</strain>
    </source>
</reference>
<feature type="domain" description="NADP-dependent oxidoreductase" evidence="1">
    <location>
        <begin position="15"/>
        <end position="302"/>
    </location>
</feature>
<protein>
    <submittedName>
        <fullName evidence="2">Aldo/keto reductase</fullName>
    </submittedName>
</protein>
<dbReference type="EMBL" id="VDFU01000001">
    <property type="protein sequence ID" value="TNC53036.1"/>
    <property type="molecule type" value="Genomic_DNA"/>
</dbReference>
<gene>
    <name evidence="2" type="ORF">FHG66_01770</name>
</gene>
<dbReference type="Gene3D" id="3.20.20.100">
    <property type="entry name" value="NADP-dependent oxidoreductase domain"/>
    <property type="match status" value="1"/>
</dbReference>
<sequence length="320" mass="35155">MNLRPLGQTGLRVTEICFGTSGLGNMPQTYGYEVGEERARATIRAIFDGPANFLDTANNYGSGRSEERVGAVIRERGGLPDGFVLSTKLDRDEETGRFDAARARRSLEESLGRLGLDRVQVLHLHDPEHAHDIGEITGHGGALDELFRMKEEGLAQAVGLAMGKTDIMLPLLRDWPFDVLISHNRYTLLNRSADEMFDYAFDKGIAILNAAPYASGVLAKGSDVMPRIAYTVASETQLEPVRRIEATCARYGVPVGAAALQFSMRDPRIASTIVGVTKPERVAETLGWASVEIPAELWQEIETFPFSTEDPEANRNYKLG</sequence>
<dbReference type="SUPFAM" id="SSF51430">
    <property type="entry name" value="NAD(P)-linked oxidoreductase"/>
    <property type="match status" value="1"/>
</dbReference>
<dbReference type="PANTHER" id="PTHR42686:SF1">
    <property type="entry name" value="GH17980P-RELATED"/>
    <property type="match status" value="1"/>
</dbReference>
<evidence type="ECO:0000259" key="1">
    <source>
        <dbReference type="Pfam" id="PF00248"/>
    </source>
</evidence>
<dbReference type="GO" id="GO:0016491">
    <property type="term" value="F:oxidoreductase activity"/>
    <property type="evidence" value="ECO:0007669"/>
    <property type="project" value="InterPro"/>
</dbReference>
<dbReference type="InterPro" id="IPR023210">
    <property type="entry name" value="NADP_OxRdtase_dom"/>
</dbReference>
<dbReference type="Proteomes" id="UP000305887">
    <property type="component" value="Unassembled WGS sequence"/>
</dbReference>
<evidence type="ECO:0000313" key="2">
    <source>
        <dbReference type="EMBL" id="TNC53036.1"/>
    </source>
</evidence>
<comment type="caution">
    <text evidence="2">The sequence shown here is derived from an EMBL/GenBank/DDBJ whole genome shotgun (WGS) entry which is preliminary data.</text>
</comment>
<dbReference type="InterPro" id="IPR036812">
    <property type="entry name" value="NAD(P)_OxRdtase_dom_sf"/>
</dbReference>
<dbReference type="PANTHER" id="PTHR42686">
    <property type="entry name" value="GH17980P-RELATED"/>
    <property type="match status" value="1"/>
</dbReference>
<keyword evidence="3" id="KW-1185">Reference proteome</keyword>
<organism evidence="2 3">
    <name type="scientific">Rubellimicrobium rubrum</name>
    <dbReference type="NCBI Taxonomy" id="2585369"/>
    <lineage>
        <taxon>Bacteria</taxon>
        <taxon>Pseudomonadati</taxon>
        <taxon>Pseudomonadota</taxon>
        <taxon>Alphaproteobacteria</taxon>
        <taxon>Rhodobacterales</taxon>
        <taxon>Roseobacteraceae</taxon>
        <taxon>Rubellimicrobium</taxon>
    </lineage>
</organism>
<dbReference type="InterPro" id="IPR020471">
    <property type="entry name" value="AKR"/>
</dbReference>
<dbReference type="OrthoDB" id="9768851at2"/>
<dbReference type="AlphaFoldDB" id="A0A5C4N457"/>